<name>A0A667XGE4_9TELE</name>
<dbReference type="InterPro" id="IPR043128">
    <property type="entry name" value="Rev_trsase/Diguanyl_cyclase"/>
</dbReference>
<reference evidence="4" key="2">
    <citation type="submission" date="2025-08" db="UniProtKB">
        <authorList>
            <consortium name="Ensembl"/>
        </authorList>
    </citation>
    <scope>IDENTIFICATION</scope>
</reference>
<comment type="similarity">
    <text evidence="1">Belongs to the beta type-B retroviral polymerase family. HERV class-II K(HML-2) pol subfamily.</text>
</comment>
<reference evidence="4" key="1">
    <citation type="submission" date="2019-06" db="EMBL/GenBank/DDBJ databases">
        <authorList>
            <consortium name="Wellcome Sanger Institute Data Sharing"/>
        </authorList>
    </citation>
    <scope>NUCLEOTIDE SEQUENCE [LARGE SCALE GENOMIC DNA]</scope>
</reference>
<organism evidence="4 5">
    <name type="scientific">Myripristis murdjan</name>
    <name type="common">pinecone soldierfish</name>
    <dbReference type="NCBI Taxonomy" id="586833"/>
    <lineage>
        <taxon>Eukaryota</taxon>
        <taxon>Metazoa</taxon>
        <taxon>Chordata</taxon>
        <taxon>Craniata</taxon>
        <taxon>Vertebrata</taxon>
        <taxon>Euteleostomi</taxon>
        <taxon>Actinopterygii</taxon>
        <taxon>Neopterygii</taxon>
        <taxon>Teleostei</taxon>
        <taxon>Neoteleostei</taxon>
        <taxon>Acanthomorphata</taxon>
        <taxon>Holocentriformes</taxon>
        <taxon>Holocentridae</taxon>
        <taxon>Myripristis</taxon>
    </lineage>
</organism>
<proteinExistence type="inferred from homology"/>
<feature type="domain" description="Reverse transcriptase" evidence="3">
    <location>
        <begin position="1"/>
        <end position="192"/>
    </location>
</feature>
<dbReference type="PANTHER" id="PTHR47027">
    <property type="entry name" value="REVERSE TRANSCRIPTASE DOMAIN-CONTAINING PROTEIN"/>
    <property type="match status" value="1"/>
</dbReference>
<dbReference type="SUPFAM" id="SSF56672">
    <property type="entry name" value="DNA/RNA polymerases"/>
    <property type="match status" value="1"/>
</dbReference>
<sequence>MTRWEFYETATSKLRSSVFFKNVYALWFRLQNVGITGRIYNVIVNMYNHIKSCVFMDGAKSDFFVSLTGVRQGENLSPILFALFINDLEEYLFQNKCEPASCGDNIIDSYIKILVLLYADDSIAMATSKEGLQKAIDHMCCFCKKWKLKINSSKTKVTVFGRHKTDVKNCHFFCDGEVLEAVHSFKYLGVVFNFNGSFKIAIEDLHKRASRAMFALLCKCRKFNLPIDIRLELFDRLVSPVMLYAC</sequence>
<evidence type="ECO:0000313" key="5">
    <source>
        <dbReference type="Proteomes" id="UP000472263"/>
    </source>
</evidence>
<dbReference type="Proteomes" id="UP000472263">
    <property type="component" value="Chromosome 8"/>
</dbReference>
<dbReference type="Gene3D" id="3.30.70.270">
    <property type="match status" value="1"/>
</dbReference>
<evidence type="ECO:0000259" key="3">
    <source>
        <dbReference type="PROSITE" id="PS50878"/>
    </source>
</evidence>
<dbReference type="PANTHER" id="PTHR47027:SF20">
    <property type="entry name" value="REVERSE TRANSCRIPTASE-LIKE PROTEIN WITH RNA-DIRECTED DNA POLYMERASE DOMAIN"/>
    <property type="match status" value="1"/>
</dbReference>
<accession>A0A667XGE4</accession>
<protein>
    <recommendedName>
        <fullName evidence="2">ribonuclease H</fullName>
        <ecNumber evidence="2">3.1.26.4</ecNumber>
    </recommendedName>
</protein>
<dbReference type="InterPro" id="IPR000477">
    <property type="entry name" value="RT_dom"/>
</dbReference>
<keyword evidence="5" id="KW-1185">Reference proteome</keyword>
<dbReference type="PROSITE" id="PS50878">
    <property type="entry name" value="RT_POL"/>
    <property type="match status" value="1"/>
</dbReference>
<evidence type="ECO:0000256" key="1">
    <source>
        <dbReference type="ARBA" id="ARBA00010879"/>
    </source>
</evidence>
<dbReference type="Ensembl" id="ENSMMDT00005011892.1">
    <property type="protein sequence ID" value="ENSMMDP00005011544.1"/>
    <property type="gene ID" value="ENSMMDG00005006188.1"/>
</dbReference>
<dbReference type="EC" id="3.1.26.4" evidence="2"/>
<dbReference type="InterPro" id="IPR043502">
    <property type="entry name" value="DNA/RNA_pol_sf"/>
</dbReference>
<dbReference type="InParanoid" id="A0A667XGE4"/>
<dbReference type="GO" id="GO:0004523">
    <property type="term" value="F:RNA-DNA hybrid ribonuclease activity"/>
    <property type="evidence" value="ECO:0007669"/>
    <property type="project" value="UniProtKB-EC"/>
</dbReference>
<dbReference type="AlphaFoldDB" id="A0A667XGE4"/>
<reference evidence="4" key="3">
    <citation type="submission" date="2025-09" db="UniProtKB">
        <authorList>
            <consortium name="Ensembl"/>
        </authorList>
    </citation>
    <scope>IDENTIFICATION</scope>
</reference>
<evidence type="ECO:0000313" key="4">
    <source>
        <dbReference type="Ensembl" id="ENSMMDP00005011544.1"/>
    </source>
</evidence>
<evidence type="ECO:0000256" key="2">
    <source>
        <dbReference type="ARBA" id="ARBA00012180"/>
    </source>
</evidence>
<dbReference type="GeneTree" id="ENSGT01060000248530"/>
<dbReference type="Pfam" id="PF00078">
    <property type="entry name" value="RVT_1"/>
    <property type="match status" value="1"/>
</dbReference>